<reference evidence="2 3" key="1">
    <citation type="submission" date="2020-08" db="EMBL/GenBank/DDBJ databases">
        <title>Bridging the membrane lipid divide: bacteria of the FCB group superphylum have the potential to synthesize archaeal ether lipids.</title>
        <authorList>
            <person name="Villanueva L."/>
            <person name="Von Meijenfeldt F.A.B."/>
            <person name="Westbye A.B."/>
            <person name="Yadav S."/>
            <person name="Hopmans E.C."/>
            <person name="Dutilh B.E."/>
            <person name="Sinninghe Damste J.S."/>
        </authorList>
    </citation>
    <scope>NUCLEOTIDE SEQUENCE [LARGE SCALE GENOMIC DNA]</scope>
    <source>
        <strain evidence="2">NIOZ-UU36</strain>
    </source>
</reference>
<dbReference type="AlphaFoldDB" id="A0A8J6NQY3"/>
<evidence type="ECO:0000313" key="3">
    <source>
        <dbReference type="Proteomes" id="UP000614469"/>
    </source>
</evidence>
<organism evidence="2 3">
    <name type="scientific">Candidatus Desulfolinea nitratireducens</name>
    <dbReference type="NCBI Taxonomy" id="2841698"/>
    <lineage>
        <taxon>Bacteria</taxon>
        <taxon>Bacillati</taxon>
        <taxon>Chloroflexota</taxon>
        <taxon>Anaerolineae</taxon>
        <taxon>Anaerolineales</taxon>
        <taxon>Anaerolineales incertae sedis</taxon>
        <taxon>Candidatus Desulfolinea</taxon>
    </lineage>
</organism>
<feature type="transmembrane region" description="Helical" evidence="1">
    <location>
        <begin position="7"/>
        <end position="27"/>
    </location>
</feature>
<name>A0A8J6NQY3_9CHLR</name>
<evidence type="ECO:0000256" key="1">
    <source>
        <dbReference type="SAM" id="Phobius"/>
    </source>
</evidence>
<evidence type="ECO:0000313" key="2">
    <source>
        <dbReference type="EMBL" id="MBC8336604.1"/>
    </source>
</evidence>
<dbReference type="Proteomes" id="UP000614469">
    <property type="component" value="Unassembled WGS sequence"/>
</dbReference>
<gene>
    <name evidence="2" type="ORF">H8E29_15185</name>
</gene>
<accession>A0A8J6NQY3</accession>
<protein>
    <submittedName>
        <fullName evidence="2">Uncharacterized protein</fullName>
    </submittedName>
</protein>
<dbReference type="EMBL" id="JACNJN010000177">
    <property type="protein sequence ID" value="MBC8336604.1"/>
    <property type="molecule type" value="Genomic_DNA"/>
</dbReference>
<feature type="transmembrane region" description="Helical" evidence="1">
    <location>
        <begin position="81"/>
        <end position="99"/>
    </location>
</feature>
<comment type="caution">
    <text evidence="2">The sequence shown here is derived from an EMBL/GenBank/DDBJ whole genome shotgun (WGS) entry which is preliminary data.</text>
</comment>
<keyword evidence="1" id="KW-0472">Membrane</keyword>
<feature type="non-terminal residue" evidence="2">
    <location>
        <position position="100"/>
    </location>
</feature>
<keyword evidence="1" id="KW-1133">Transmembrane helix</keyword>
<sequence length="100" mass="11697">MKKLKNEIIYLIVFLSSSFSLFLYGYLGSFTRFMADDYCSAYYAEDLGLFGSIFYWYRTWSGRYSAYGADWLVLNLFDSHHINLIPPIALGLWLVFTIIT</sequence>
<keyword evidence="1" id="KW-0812">Transmembrane</keyword>
<proteinExistence type="predicted"/>